<gene>
    <name evidence="3" type="ORF">QYG89_11675</name>
</gene>
<dbReference type="InterPro" id="IPR007809">
    <property type="entry name" value="FlgN-like"/>
</dbReference>
<dbReference type="RefSeq" id="WP_404317515.1">
    <property type="nucleotide sequence ID" value="NZ_JAUIYO010000009.1"/>
</dbReference>
<evidence type="ECO:0000256" key="1">
    <source>
        <dbReference type="ARBA" id="ARBA00022795"/>
    </source>
</evidence>
<keyword evidence="4" id="KW-1185">Reference proteome</keyword>
<name>A0ABW8IAX9_9BACI</name>
<sequence length="158" mass="17822">MSAQPLMDVLDKMCRLHEHLLELAAKKTDIIKQNDMNGLDQLLKDEQKYVAAIHTMERERQKAAAAMTGKAEATLTDCLEAAAGQEKEPLQELTARLTEQVLQLKEQNDLNQQLVYQSLQFVNMSMSLLQPQPEQATYTHPAKGAGQRPKRSMFDSQV</sequence>
<dbReference type="InterPro" id="IPR036679">
    <property type="entry name" value="FlgN-like_sf"/>
</dbReference>
<evidence type="ECO:0000313" key="4">
    <source>
        <dbReference type="Proteomes" id="UP001619911"/>
    </source>
</evidence>
<comment type="caution">
    <text evidence="3">The sequence shown here is derived from an EMBL/GenBank/DDBJ whole genome shotgun (WGS) entry which is preliminary data.</text>
</comment>
<keyword evidence="1" id="KW-1005">Bacterial flagellum biogenesis</keyword>
<feature type="region of interest" description="Disordered" evidence="2">
    <location>
        <begin position="133"/>
        <end position="158"/>
    </location>
</feature>
<protein>
    <submittedName>
        <fullName evidence="3">Flagellar protein FlgN</fullName>
    </submittedName>
</protein>
<dbReference type="Proteomes" id="UP001619911">
    <property type="component" value="Unassembled WGS sequence"/>
</dbReference>
<keyword evidence="3" id="KW-0282">Flagellum</keyword>
<keyword evidence="3" id="KW-0966">Cell projection</keyword>
<dbReference type="Pfam" id="PF05130">
    <property type="entry name" value="FlgN"/>
    <property type="match status" value="1"/>
</dbReference>
<dbReference type="EMBL" id="JAUIYO010000009">
    <property type="protein sequence ID" value="MFK2826313.1"/>
    <property type="molecule type" value="Genomic_DNA"/>
</dbReference>
<evidence type="ECO:0000256" key="2">
    <source>
        <dbReference type="SAM" id="MobiDB-lite"/>
    </source>
</evidence>
<keyword evidence="3" id="KW-0969">Cilium</keyword>
<organism evidence="3 4">
    <name type="scientific">Bacillus lumedeiriae</name>
    <dbReference type="NCBI Taxonomy" id="3058829"/>
    <lineage>
        <taxon>Bacteria</taxon>
        <taxon>Bacillati</taxon>
        <taxon>Bacillota</taxon>
        <taxon>Bacilli</taxon>
        <taxon>Bacillales</taxon>
        <taxon>Bacillaceae</taxon>
        <taxon>Bacillus</taxon>
    </lineage>
</organism>
<accession>A0ABW8IAX9</accession>
<reference evidence="3 4" key="1">
    <citation type="submission" date="2023-07" db="EMBL/GenBank/DDBJ databases">
        <title>Bacillus lucianemedeirus sp. nov, a new species isolated from an immunobiological production facility.</title>
        <authorList>
            <person name="Costa L.V."/>
            <person name="Miranda R.V.S.L."/>
            <person name="Brandao M.L.L."/>
            <person name="Reis C.M.F."/>
            <person name="Frazao A.M."/>
            <person name="Cruz F.V."/>
            <person name="Baio P.V.P."/>
            <person name="Veras J.F.C."/>
            <person name="Ramos J.N."/>
            <person name="Vieira V."/>
        </authorList>
    </citation>
    <scope>NUCLEOTIDE SEQUENCE [LARGE SCALE GENOMIC DNA]</scope>
    <source>
        <strain evidence="3 4">B190/17</strain>
    </source>
</reference>
<dbReference type="SUPFAM" id="SSF140566">
    <property type="entry name" value="FlgN-like"/>
    <property type="match status" value="1"/>
</dbReference>
<proteinExistence type="predicted"/>
<dbReference type="Gene3D" id="1.20.58.300">
    <property type="entry name" value="FlgN-like"/>
    <property type="match status" value="1"/>
</dbReference>
<evidence type="ECO:0000313" key="3">
    <source>
        <dbReference type="EMBL" id="MFK2826313.1"/>
    </source>
</evidence>